<sequence>MDVRTDVDRDGSTVVDASGYSATCTVWWGQPDQAQRHHFDLLNPEERGRARAYRQPVDQNRFIVGCVMTRLALARLLGKHPVDVALSRHCDDCERPHGRPRVPGDTWHISVSHAGDLVGVALTQAGPIGLDVEPTSQRVPEVDELVLTEGERRTLRSLPESQYDSGFLRYWVRKEAVLKAAGVGLRVAMTDISVTGPDQSAALLRYQDAPGPMLMRDVSARTGHLATVAVVTDRSALAVVERDGSELLASPAHR</sequence>
<comment type="similarity">
    <text evidence="1">Belongs to the P-Pant transferase superfamily. Gsp/Sfp/HetI/AcpT family.</text>
</comment>
<dbReference type="AlphaFoldDB" id="A0A895XNC8"/>
<dbReference type="InterPro" id="IPR008278">
    <property type="entry name" value="4-PPantetheinyl_Trfase_dom"/>
</dbReference>
<keyword evidence="2 4" id="KW-0808">Transferase</keyword>
<dbReference type="Gene3D" id="3.90.470.20">
    <property type="entry name" value="4'-phosphopantetheinyl transferase domain"/>
    <property type="match status" value="2"/>
</dbReference>
<dbReference type="GO" id="GO:0005829">
    <property type="term" value="C:cytosol"/>
    <property type="evidence" value="ECO:0007669"/>
    <property type="project" value="TreeGrafter"/>
</dbReference>
<organism evidence="4 5">
    <name type="scientific">Natronoglycomyces albus</name>
    <dbReference type="NCBI Taxonomy" id="2811108"/>
    <lineage>
        <taxon>Bacteria</taxon>
        <taxon>Bacillati</taxon>
        <taxon>Actinomycetota</taxon>
        <taxon>Actinomycetes</taxon>
        <taxon>Glycomycetales</taxon>
        <taxon>Glycomycetaceae</taxon>
        <taxon>Natronoglycomyces</taxon>
    </lineage>
</organism>
<dbReference type="GO" id="GO:0019878">
    <property type="term" value="P:lysine biosynthetic process via aminoadipic acid"/>
    <property type="evidence" value="ECO:0007669"/>
    <property type="project" value="TreeGrafter"/>
</dbReference>
<dbReference type="KEGG" id="nav:JQS30_09130"/>
<dbReference type="InterPro" id="IPR050559">
    <property type="entry name" value="P-Pant_transferase_sf"/>
</dbReference>
<reference evidence="4" key="1">
    <citation type="submission" date="2021-02" db="EMBL/GenBank/DDBJ databases">
        <title>Natronoglycomyces albus gen. nov., sp. nov, a haloalkaliphilic actinobacterium from a soda solonchak soil.</title>
        <authorList>
            <person name="Sorokin D.Y."/>
            <person name="Khijniak T.V."/>
            <person name="Zakharycheva A.P."/>
            <person name="Boueva O.V."/>
            <person name="Ariskina E.V."/>
            <person name="Hahnke R.L."/>
            <person name="Bunk B."/>
            <person name="Sproer C."/>
            <person name="Schumann P."/>
            <person name="Evtushenko L.I."/>
            <person name="Kublanov I.V."/>
        </authorList>
    </citation>
    <scope>NUCLEOTIDE SEQUENCE</scope>
    <source>
        <strain evidence="4">DSM 106290</strain>
    </source>
</reference>
<dbReference type="Proteomes" id="UP000662939">
    <property type="component" value="Chromosome"/>
</dbReference>
<dbReference type="InterPro" id="IPR037143">
    <property type="entry name" value="4-PPantetheinyl_Trfase_dom_sf"/>
</dbReference>
<proteinExistence type="inferred from homology"/>
<name>A0A895XNC8_9ACTN</name>
<dbReference type="RefSeq" id="WP_213169984.1">
    <property type="nucleotide sequence ID" value="NZ_CP070496.1"/>
</dbReference>
<dbReference type="EMBL" id="CP070496">
    <property type="protein sequence ID" value="QSB03986.1"/>
    <property type="molecule type" value="Genomic_DNA"/>
</dbReference>
<dbReference type="SUPFAM" id="SSF56214">
    <property type="entry name" value="4'-phosphopantetheinyl transferase"/>
    <property type="match status" value="2"/>
</dbReference>
<keyword evidence="5" id="KW-1185">Reference proteome</keyword>
<accession>A0A895XNC8</accession>
<feature type="domain" description="4'-phosphopantetheinyl transferase" evidence="3">
    <location>
        <begin position="127"/>
        <end position="210"/>
    </location>
</feature>
<protein>
    <submittedName>
        <fullName evidence="4">4'-phosphopantetheinyl transferase superfamily protein</fullName>
    </submittedName>
</protein>
<evidence type="ECO:0000256" key="1">
    <source>
        <dbReference type="ARBA" id="ARBA00010990"/>
    </source>
</evidence>
<evidence type="ECO:0000259" key="3">
    <source>
        <dbReference type="Pfam" id="PF01648"/>
    </source>
</evidence>
<dbReference type="PANTHER" id="PTHR12215:SF10">
    <property type="entry name" value="L-AMINOADIPATE-SEMIALDEHYDE DEHYDROGENASE-PHOSPHOPANTETHEINYL TRANSFERASE"/>
    <property type="match status" value="1"/>
</dbReference>
<dbReference type="Pfam" id="PF01648">
    <property type="entry name" value="ACPS"/>
    <property type="match status" value="1"/>
</dbReference>
<dbReference type="PANTHER" id="PTHR12215">
    <property type="entry name" value="PHOSPHOPANTETHEINE TRANSFERASE"/>
    <property type="match status" value="1"/>
</dbReference>
<dbReference type="GO" id="GO:0008897">
    <property type="term" value="F:holo-[acyl-carrier-protein] synthase activity"/>
    <property type="evidence" value="ECO:0007669"/>
    <property type="project" value="InterPro"/>
</dbReference>
<evidence type="ECO:0000313" key="5">
    <source>
        <dbReference type="Proteomes" id="UP000662939"/>
    </source>
</evidence>
<evidence type="ECO:0000256" key="2">
    <source>
        <dbReference type="ARBA" id="ARBA00022679"/>
    </source>
</evidence>
<gene>
    <name evidence="4" type="ORF">JQS30_09130</name>
</gene>
<dbReference type="GO" id="GO:0000287">
    <property type="term" value="F:magnesium ion binding"/>
    <property type="evidence" value="ECO:0007669"/>
    <property type="project" value="InterPro"/>
</dbReference>
<evidence type="ECO:0000313" key="4">
    <source>
        <dbReference type="EMBL" id="QSB03986.1"/>
    </source>
</evidence>